<dbReference type="Gene3D" id="3.40.30.10">
    <property type="entry name" value="Glutaredoxin"/>
    <property type="match status" value="1"/>
</dbReference>
<dbReference type="SUPFAM" id="SSF48208">
    <property type="entry name" value="Six-hairpin glycosidases"/>
    <property type="match status" value="1"/>
</dbReference>
<protein>
    <submittedName>
        <fullName evidence="2">Thioredoxin domain-containing protein</fullName>
    </submittedName>
</protein>
<gene>
    <name evidence="2" type="ORF">FO442_07150</name>
</gene>
<dbReference type="AlphaFoldDB" id="A0A556N049"/>
<sequence>MEQYTNELIHESSLYLQQHAHNPVNWVPWSKEAFERAEKERKLVLVSVGYSACHWCHVMEHECFEDEEVAALMNKHFVCIKVDREERPDVDQVYMTAVQLMTQRGGWPLNCFTIPNGQPIYGGTYFPKEQWMHVLKSLNHTYISEPEKVLEYAKELSDGVHQSDLIAVAEPVKPFPEDKLWELVRRWQPRMDMVEGGPTTAPKFPLPSNLEFLLHYGILEKEEGVQKYVHLTLHKMAFGGIYDQVGGGFSRYSVDLLWKIPHFEKMLYDNGQLLSVYAEAYSHTKIPEYKRVLDQTLGWLEREMKSEEGGLFAAQDADSEGVEGKYYVWTKEEIDTALGENASWFWKFYNPGNKGYWEHQQWVLLRNETWEAFCKNNPSIDATKIQEQLDTLLHIRKKRIAPVTDTKCLTAWNALTITGLLEAFKATEDQAYLKLALQIAKWIRKYQTTADFQLLHTRQNGRSFITGFLDDYATTIQAFLSLYQITADEEDLNFAKERCNYTLQHFYDEVSGMFYFTADNHDLIARKMEINDNVIPATNSIMANNLLTLSLLTDNLDYEAKSKQLLQNVIDGMEQYGSGYSNWALLLLRFQKEVRLLTIPKTADWNVFRKQSSPFLLVRYTNDTEATVCAAGLCSIPMVHVREVEDYLENLN</sequence>
<dbReference type="PANTHER" id="PTHR42899">
    <property type="entry name" value="SPERMATOGENESIS-ASSOCIATED PROTEIN 20"/>
    <property type="match status" value="1"/>
</dbReference>
<evidence type="ECO:0000313" key="2">
    <source>
        <dbReference type="EMBL" id="TSJ45526.1"/>
    </source>
</evidence>
<dbReference type="RefSeq" id="WP_144332482.1">
    <property type="nucleotide sequence ID" value="NZ_VLPL01000003.1"/>
</dbReference>
<evidence type="ECO:0000313" key="3">
    <source>
        <dbReference type="Proteomes" id="UP000316008"/>
    </source>
</evidence>
<organism evidence="2 3">
    <name type="scientific">Fluviicola chungangensis</name>
    <dbReference type="NCBI Taxonomy" id="2597671"/>
    <lineage>
        <taxon>Bacteria</taxon>
        <taxon>Pseudomonadati</taxon>
        <taxon>Bacteroidota</taxon>
        <taxon>Flavobacteriia</taxon>
        <taxon>Flavobacteriales</taxon>
        <taxon>Crocinitomicaceae</taxon>
        <taxon>Fluviicola</taxon>
    </lineage>
</organism>
<comment type="caution">
    <text evidence="2">The sequence shown here is derived from an EMBL/GenBank/DDBJ whole genome shotgun (WGS) entry which is preliminary data.</text>
</comment>
<dbReference type="InterPro" id="IPR024705">
    <property type="entry name" value="Ssp411"/>
</dbReference>
<dbReference type="PIRSF" id="PIRSF006402">
    <property type="entry name" value="UCP006402_thioredoxin"/>
    <property type="match status" value="1"/>
</dbReference>
<keyword evidence="3" id="KW-1185">Reference proteome</keyword>
<dbReference type="SUPFAM" id="SSF52833">
    <property type="entry name" value="Thioredoxin-like"/>
    <property type="match status" value="1"/>
</dbReference>
<dbReference type="OrthoDB" id="9762614at2"/>
<reference evidence="2 3" key="1">
    <citation type="submission" date="2019-07" db="EMBL/GenBank/DDBJ databases">
        <authorList>
            <person name="Huq M.A."/>
        </authorList>
    </citation>
    <scope>NUCLEOTIDE SEQUENCE [LARGE SCALE GENOMIC DNA]</scope>
    <source>
        <strain evidence="2 3">MAH-3</strain>
    </source>
</reference>
<dbReference type="PANTHER" id="PTHR42899:SF1">
    <property type="entry name" value="SPERMATOGENESIS-ASSOCIATED PROTEIN 20"/>
    <property type="match status" value="1"/>
</dbReference>
<dbReference type="Gene3D" id="1.50.10.20">
    <property type="match status" value="1"/>
</dbReference>
<proteinExistence type="predicted"/>
<evidence type="ECO:0000259" key="1">
    <source>
        <dbReference type="Pfam" id="PF03190"/>
    </source>
</evidence>
<dbReference type="InterPro" id="IPR008928">
    <property type="entry name" value="6-hairpin_glycosidase_sf"/>
</dbReference>
<dbReference type="InterPro" id="IPR036249">
    <property type="entry name" value="Thioredoxin-like_sf"/>
</dbReference>
<name>A0A556N049_9FLAO</name>
<dbReference type="CDD" id="cd02955">
    <property type="entry name" value="SSP411"/>
    <property type="match status" value="1"/>
</dbReference>
<dbReference type="Pfam" id="PF03190">
    <property type="entry name" value="Thioredox_DsbH"/>
    <property type="match status" value="1"/>
</dbReference>
<dbReference type="Proteomes" id="UP000316008">
    <property type="component" value="Unassembled WGS sequence"/>
</dbReference>
<accession>A0A556N049</accession>
<feature type="domain" description="Spermatogenesis-associated protein 20-like TRX" evidence="1">
    <location>
        <begin position="5"/>
        <end position="158"/>
    </location>
</feature>
<dbReference type="GO" id="GO:0005975">
    <property type="term" value="P:carbohydrate metabolic process"/>
    <property type="evidence" value="ECO:0007669"/>
    <property type="project" value="InterPro"/>
</dbReference>
<dbReference type="InterPro" id="IPR004879">
    <property type="entry name" value="Ssp411-like_TRX"/>
</dbReference>
<dbReference type="EMBL" id="VLPL01000003">
    <property type="protein sequence ID" value="TSJ45526.1"/>
    <property type="molecule type" value="Genomic_DNA"/>
</dbReference>